<proteinExistence type="predicted"/>
<accession>A0A0V1H1V7</accession>
<dbReference type="Proteomes" id="UP000055024">
    <property type="component" value="Unassembled WGS sequence"/>
</dbReference>
<gene>
    <name evidence="1" type="ORF">T11_1581</name>
</gene>
<dbReference type="OrthoDB" id="10453309at2759"/>
<protein>
    <submittedName>
        <fullName evidence="1">Uncharacterized protein</fullName>
    </submittedName>
</protein>
<dbReference type="AlphaFoldDB" id="A0A0V1H1V7"/>
<comment type="caution">
    <text evidence="1">The sequence shown here is derived from an EMBL/GenBank/DDBJ whole genome shotgun (WGS) entry which is preliminary data.</text>
</comment>
<keyword evidence="2" id="KW-1185">Reference proteome</keyword>
<evidence type="ECO:0000313" key="1">
    <source>
        <dbReference type="EMBL" id="KRZ04568.1"/>
    </source>
</evidence>
<reference evidence="1 2" key="1">
    <citation type="submission" date="2015-01" db="EMBL/GenBank/DDBJ databases">
        <title>Evolution of Trichinella species and genotypes.</title>
        <authorList>
            <person name="Korhonen P.K."/>
            <person name="Edoardo P."/>
            <person name="Giuseppe L.R."/>
            <person name="Gasser R.B."/>
        </authorList>
    </citation>
    <scope>NUCLEOTIDE SEQUENCE [LARGE SCALE GENOMIC DNA]</scope>
    <source>
        <strain evidence="1">ISS1029</strain>
    </source>
</reference>
<dbReference type="EMBL" id="JYDP01000161">
    <property type="protein sequence ID" value="KRZ04568.1"/>
    <property type="molecule type" value="Genomic_DNA"/>
</dbReference>
<name>A0A0V1H1V7_9BILA</name>
<sequence>MTKHSFLFYKLLSAKSFNLAHACCSDDQRLMDRRKHSLLTPIQCNVIIS</sequence>
<organism evidence="1 2">
    <name type="scientific">Trichinella zimbabwensis</name>
    <dbReference type="NCBI Taxonomy" id="268475"/>
    <lineage>
        <taxon>Eukaryota</taxon>
        <taxon>Metazoa</taxon>
        <taxon>Ecdysozoa</taxon>
        <taxon>Nematoda</taxon>
        <taxon>Enoplea</taxon>
        <taxon>Dorylaimia</taxon>
        <taxon>Trichinellida</taxon>
        <taxon>Trichinellidae</taxon>
        <taxon>Trichinella</taxon>
    </lineage>
</organism>
<evidence type="ECO:0000313" key="2">
    <source>
        <dbReference type="Proteomes" id="UP000055024"/>
    </source>
</evidence>